<sequence>MEKASLFAKRIGPRAVLKALPAVLLACGLGMANAAIYAPDDFADNGGTDLETMVMVKDGSGRVLIGGAFTVVEGQAGYQGLARFNTDDSLDNTLQVATNHFVKAIAVQADGKILIGGAFTAVRPTGSAAFTTFWGIARLNANGTLDSSFQNAPVGQVKANNNVRGIAVQPDGKIVIVGYFTAIDGTARSGIARLNADGTLDTSFNVGTGANAGVEDVKLQADGKIVIAGSFTAVNGTTIRGVARLNSDGSVDTTFVPNANNTAQPNGSHSGLFPVYQIAIQSDNKIVVNGGPLQFAGEWHRGVVRLNTDGTPDSTFKSFINDWGAAVALQDVGGEQKIVVGGSFTQVGERDVTSGAAIGTDITRQGIARFNADGTVDTDFDTSSGTNAWVWAVLPNTDGTVYLGGKFTSVAGQARRGIARLAELDPTTQLINFSQPEPGVYSALNGPNVAWTPAPPTTSTAGIAVTYTSLTPTICSVNPSTGAVTLPTPAVSGTCTIEANAPAGTQVIGGTTYNVNPATPVQQSIQIDAPPDQTITFPAQTTPRNLEDGDFEIAPVATASSGLAVTYTSLTPSVCTVSGTTVTPVAGGVCTIAANQAGGNVGSVSFDPAPQVTQSVTITAVPVPGTNTAKPVPTLGTLGLGLLASLLGVMGLRRRRVQ</sequence>
<dbReference type="OrthoDB" id="8889737at2"/>
<dbReference type="Pfam" id="PF17164">
    <property type="entry name" value="DUF5122"/>
    <property type="match status" value="7"/>
</dbReference>
<reference evidence="3 4" key="1">
    <citation type="submission" date="2017-05" db="EMBL/GenBank/DDBJ databases">
        <authorList>
            <person name="Song R."/>
            <person name="Chenine A.L."/>
            <person name="Ruprecht R.M."/>
        </authorList>
    </citation>
    <scope>NUCLEOTIDE SEQUENCE [LARGE SCALE GENOMIC DNA]</scope>
    <source>
        <strain evidence="3 4">DSM 26136</strain>
    </source>
</reference>
<feature type="signal peptide" evidence="1">
    <location>
        <begin position="1"/>
        <end position="34"/>
    </location>
</feature>
<evidence type="ECO:0000313" key="3">
    <source>
        <dbReference type="EMBL" id="ARU06437.1"/>
    </source>
</evidence>
<accession>A0A1Y0ES07</accession>
<keyword evidence="4" id="KW-1185">Reference proteome</keyword>
<evidence type="ECO:0000313" key="4">
    <source>
        <dbReference type="Proteomes" id="UP000196138"/>
    </source>
</evidence>
<dbReference type="InterPro" id="IPR026442">
    <property type="entry name" value="IPTL_CTERM"/>
</dbReference>
<dbReference type="EMBL" id="CP021455">
    <property type="protein sequence ID" value="ARU06437.1"/>
    <property type="molecule type" value="Genomic_DNA"/>
</dbReference>
<evidence type="ECO:0000259" key="2">
    <source>
        <dbReference type="Pfam" id="PF18203"/>
    </source>
</evidence>
<dbReference type="KEGG" id="cser:CCO03_18810"/>
<name>A0A1Y0ES07_9BURK</name>
<dbReference type="Proteomes" id="UP000196138">
    <property type="component" value="Chromosome"/>
</dbReference>
<organism evidence="3 4">
    <name type="scientific">Comamonas serinivorans</name>
    <dbReference type="NCBI Taxonomy" id="1082851"/>
    <lineage>
        <taxon>Bacteria</taxon>
        <taxon>Pseudomonadati</taxon>
        <taxon>Pseudomonadota</taxon>
        <taxon>Betaproteobacteria</taxon>
        <taxon>Burkholderiales</taxon>
        <taxon>Comamonadaceae</taxon>
        <taxon>Comamonas</taxon>
    </lineage>
</organism>
<keyword evidence="1" id="KW-0732">Signal</keyword>
<dbReference type="SUPFAM" id="SSF63829">
    <property type="entry name" value="Calcium-dependent phosphotriesterase"/>
    <property type="match status" value="1"/>
</dbReference>
<gene>
    <name evidence="3" type="ORF">CCO03_18810</name>
</gene>
<dbReference type="AlphaFoldDB" id="A0A1Y0ES07"/>
<protein>
    <recommendedName>
        <fullName evidence="2">IPTL-CTERM protein sorting domain-containing protein</fullName>
    </recommendedName>
</protein>
<dbReference type="NCBIfam" id="TIGR04174">
    <property type="entry name" value="IPTL_CTERM"/>
    <property type="match status" value="1"/>
</dbReference>
<dbReference type="NCBIfam" id="TIGR02608">
    <property type="entry name" value="delta_60_rpt"/>
    <property type="match status" value="5"/>
</dbReference>
<feature type="chain" id="PRO_5010990031" description="IPTL-CTERM protein sorting domain-containing protein" evidence="1">
    <location>
        <begin position="35"/>
        <end position="658"/>
    </location>
</feature>
<dbReference type="Gene3D" id="2.80.10.50">
    <property type="match status" value="4"/>
</dbReference>
<evidence type="ECO:0000256" key="1">
    <source>
        <dbReference type="SAM" id="SignalP"/>
    </source>
</evidence>
<dbReference type="InterPro" id="IPR013431">
    <property type="entry name" value="Delta_60_rpt"/>
</dbReference>
<proteinExistence type="predicted"/>
<dbReference type="Pfam" id="PF18203">
    <property type="entry name" value="IPTL-CTERM"/>
    <property type="match status" value="1"/>
</dbReference>
<feature type="domain" description="IPTL-CTERM protein sorting" evidence="2">
    <location>
        <begin position="631"/>
        <end position="656"/>
    </location>
</feature>
<dbReference type="RefSeq" id="WP_087283583.1">
    <property type="nucleotide sequence ID" value="NZ_CP021455.1"/>
</dbReference>